<keyword evidence="8" id="KW-1185">Reference proteome</keyword>
<dbReference type="Proteomes" id="UP000552045">
    <property type="component" value="Unassembled WGS sequence"/>
</dbReference>
<dbReference type="PANTHER" id="PTHR43820:SF5">
    <property type="entry name" value="HIGH-AFFINITY BRANCHED-CHAIN AMINO ACID TRANSPORT ATP-BINDING PROTEIN"/>
    <property type="match status" value="1"/>
</dbReference>
<evidence type="ECO:0000313" key="8">
    <source>
        <dbReference type="Proteomes" id="UP000552045"/>
    </source>
</evidence>
<dbReference type="PROSITE" id="PS50893">
    <property type="entry name" value="ABC_TRANSPORTER_2"/>
    <property type="match status" value="1"/>
</dbReference>
<keyword evidence="5" id="KW-0029">Amino-acid transport</keyword>
<comment type="similarity">
    <text evidence="1">Belongs to the ABC transporter superfamily.</text>
</comment>
<dbReference type="Pfam" id="PF00005">
    <property type="entry name" value="ABC_tran"/>
    <property type="match status" value="1"/>
</dbReference>
<evidence type="ECO:0000256" key="4">
    <source>
        <dbReference type="ARBA" id="ARBA00022840"/>
    </source>
</evidence>
<evidence type="ECO:0000313" key="7">
    <source>
        <dbReference type="EMBL" id="NYD53848.1"/>
    </source>
</evidence>
<feature type="domain" description="ABC transporter" evidence="6">
    <location>
        <begin position="2"/>
        <end position="234"/>
    </location>
</feature>
<dbReference type="Gene3D" id="3.40.50.300">
    <property type="entry name" value="P-loop containing nucleotide triphosphate hydrolases"/>
    <property type="match status" value="1"/>
</dbReference>
<dbReference type="PANTHER" id="PTHR43820">
    <property type="entry name" value="HIGH-AFFINITY BRANCHED-CHAIN AMINO ACID TRANSPORT ATP-BINDING PROTEIN LIVF"/>
    <property type="match status" value="1"/>
</dbReference>
<gene>
    <name evidence="7" type="ORF">BKA02_000903</name>
</gene>
<dbReference type="SUPFAM" id="SSF52540">
    <property type="entry name" value="P-loop containing nucleoside triphosphate hydrolases"/>
    <property type="match status" value="1"/>
</dbReference>
<dbReference type="InterPro" id="IPR003439">
    <property type="entry name" value="ABC_transporter-like_ATP-bd"/>
</dbReference>
<sequence length="234" mass="25314">MLDIQRLVAGYGPLVVVRDIDLSVSAGEISVLIGRNGVGKTTLLRAVAGHRRATEGSVAVAGEEVTSFPPHRRARAGIAYVPQGRDIFGTLTVKENLLVAVKAMRMRDPSRRLAEILDMLPLLGEKLQDRGASLSGGQQQILAIGRALISDPKVLLLDEPSEGIQPSIVAEIAETVARIAQERGLAVLVVEQNLDFVAKVAERVRVIDRGQIVANLRVEDLVREESLQHQYLGV</sequence>
<dbReference type="GO" id="GO:0015658">
    <property type="term" value="F:branched-chain amino acid transmembrane transporter activity"/>
    <property type="evidence" value="ECO:0007669"/>
    <property type="project" value="TreeGrafter"/>
</dbReference>
<comment type="caution">
    <text evidence="7">The sequence shown here is derived from an EMBL/GenBank/DDBJ whole genome shotgun (WGS) entry which is preliminary data.</text>
</comment>
<evidence type="ECO:0000256" key="3">
    <source>
        <dbReference type="ARBA" id="ARBA00022741"/>
    </source>
</evidence>
<proteinExistence type="inferred from homology"/>
<accession>A0A7Y9ETV0</accession>
<name>A0A7Y9ETV0_9MICO</name>
<organism evidence="7 8">
    <name type="scientific">Microbacterium pseudoresistens</name>
    <dbReference type="NCBI Taxonomy" id="640634"/>
    <lineage>
        <taxon>Bacteria</taxon>
        <taxon>Bacillati</taxon>
        <taxon>Actinomycetota</taxon>
        <taxon>Actinomycetes</taxon>
        <taxon>Micrococcales</taxon>
        <taxon>Microbacteriaceae</taxon>
        <taxon>Microbacterium</taxon>
    </lineage>
</organism>
<dbReference type="InterPro" id="IPR003593">
    <property type="entry name" value="AAA+_ATPase"/>
</dbReference>
<evidence type="ECO:0000256" key="1">
    <source>
        <dbReference type="ARBA" id="ARBA00005417"/>
    </source>
</evidence>
<dbReference type="InterPro" id="IPR027417">
    <property type="entry name" value="P-loop_NTPase"/>
</dbReference>
<keyword evidence="3" id="KW-0547">Nucleotide-binding</keyword>
<keyword evidence="4 7" id="KW-0067">ATP-binding</keyword>
<dbReference type="SMART" id="SM00382">
    <property type="entry name" value="AAA"/>
    <property type="match status" value="1"/>
</dbReference>
<evidence type="ECO:0000256" key="5">
    <source>
        <dbReference type="ARBA" id="ARBA00022970"/>
    </source>
</evidence>
<dbReference type="GO" id="GO:0015807">
    <property type="term" value="P:L-amino acid transport"/>
    <property type="evidence" value="ECO:0007669"/>
    <property type="project" value="TreeGrafter"/>
</dbReference>
<dbReference type="EMBL" id="JACCBH010000001">
    <property type="protein sequence ID" value="NYD53848.1"/>
    <property type="molecule type" value="Genomic_DNA"/>
</dbReference>
<dbReference type="InterPro" id="IPR052156">
    <property type="entry name" value="BCAA_Transport_ATP-bd_LivF"/>
</dbReference>
<dbReference type="RefSeq" id="WP_179431710.1">
    <property type="nucleotide sequence ID" value="NZ_BAABLC010000001.1"/>
</dbReference>
<evidence type="ECO:0000256" key="2">
    <source>
        <dbReference type="ARBA" id="ARBA00022448"/>
    </source>
</evidence>
<evidence type="ECO:0000259" key="6">
    <source>
        <dbReference type="PROSITE" id="PS50893"/>
    </source>
</evidence>
<reference evidence="7 8" key="1">
    <citation type="submission" date="2020-07" db="EMBL/GenBank/DDBJ databases">
        <title>Sequencing the genomes of 1000 actinobacteria strains.</title>
        <authorList>
            <person name="Klenk H.-P."/>
        </authorList>
    </citation>
    <scope>NUCLEOTIDE SEQUENCE [LARGE SCALE GENOMIC DNA]</scope>
    <source>
        <strain evidence="7 8">DSM 22185</strain>
    </source>
</reference>
<dbReference type="CDD" id="cd03224">
    <property type="entry name" value="ABC_TM1139_LivF_branched"/>
    <property type="match status" value="1"/>
</dbReference>
<dbReference type="GO" id="GO:0016887">
    <property type="term" value="F:ATP hydrolysis activity"/>
    <property type="evidence" value="ECO:0007669"/>
    <property type="project" value="InterPro"/>
</dbReference>
<protein>
    <submittedName>
        <fullName evidence="7">Urea ABC transporter ATP-binding protein UrtE</fullName>
    </submittedName>
</protein>
<dbReference type="AlphaFoldDB" id="A0A7Y9ETV0"/>
<keyword evidence="2" id="KW-0813">Transport</keyword>
<dbReference type="GO" id="GO:0005524">
    <property type="term" value="F:ATP binding"/>
    <property type="evidence" value="ECO:0007669"/>
    <property type="project" value="UniProtKB-KW"/>
</dbReference>